<keyword evidence="1" id="KW-0732">Signal</keyword>
<feature type="signal peptide" evidence="1">
    <location>
        <begin position="1"/>
        <end position="24"/>
    </location>
</feature>
<evidence type="ECO:0000313" key="2">
    <source>
        <dbReference type="EMBL" id="QCC02664.1"/>
    </source>
</evidence>
<name>A0AAE6DHL8_CUPNH</name>
<dbReference type="AlphaFoldDB" id="A0AAE6DHL8"/>
<proteinExistence type="predicted"/>
<dbReference type="Proteomes" id="UP000296079">
    <property type="component" value="Chromosome 1"/>
</dbReference>
<dbReference type="EMBL" id="CP039287">
    <property type="protein sequence ID" value="QCC02664.1"/>
    <property type="molecule type" value="Genomic_DNA"/>
</dbReference>
<organism evidence="2 3">
    <name type="scientific">Cupriavidus necator (strain ATCC 17699 / DSM 428 / KCTC 22496 / NCIMB 10442 / H16 / Stanier 337)</name>
    <name type="common">Ralstonia eutropha</name>
    <dbReference type="NCBI Taxonomy" id="381666"/>
    <lineage>
        <taxon>Bacteria</taxon>
        <taxon>Pseudomonadati</taxon>
        <taxon>Pseudomonadota</taxon>
        <taxon>Betaproteobacteria</taxon>
        <taxon>Burkholderiales</taxon>
        <taxon>Burkholderiaceae</taxon>
        <taxon>Cupriavidus</taxon>
    </lineage>
</organism>
<gene>
    <name evidence="2" type="ORF">E6A55_10380</name>
</gene>
<sequence length="164" mass="18302">MRASKVERAAAAALLLGTAPLLHAQILATHPTPPEIHQSAGVRYVSGGMGREGLRQMQAIAGQFNVRLSFQDPSEGNPVSGVTLILVNEQGNRLLRLVSDGPLVYLKLPHGRYYLTLIYQDVDHEQWITAEAEPMDLTFLFNLIHLERDWLHARTRTPQYPTPT</sequence>
<reference evidence="2 3" key="1">
    <citation type="submission" date="2019-04" db="EMBL/GenBank/DDBJ databases">
        <title>Long-read de novo sequencing of Cupriavidus necator H16.</title>
        <authorList>
            <person name="Little G.T."/>
            <person name="Ehsaan M."/>
            <person name="Arenas-Lopez C."/>
            <person name="Jawed K."/>
            <person name="Winzer K."/>
            <person name="Kovacs K."/>
            <person name="Malys N."/>
            <person name="Minton N.P."/>
        </authorList>
    </citation>
    <scope>NUCLEOTIDE SEQUENCE [LARGE SCALE GENOMIC DNA]</scope>
    <source>
        <strain evidence="2 3">H16</strain>
    </source>
</reference>
<accession>A0AAE6DHL8</accession>
<evidence type="ECO:0000313" key="3">
    <source>
        <dbReference type="Proteomes" id="UP000296079"/>
    </source>
</evidence>
<feature type="chain" id="PRO_5042193830" description="Carboxypeptidase regulatory-like domain-containing protein" evidence="1">
    <location>
        <begin position="25"/>
        <end position="164"/>
    </location>
</feature>
<evidence type="ECO:0000256" key="1">
    <source>
        <dbReference type="SAM" id="SignalP"/>
    </source>
</evidence>
<evidence type="ECO:0008006" key="4">
    <source>
        <dbReference type="Google" id="ProtNLM"/>
    </source>
</evidence>
<protein>
    <recommendedName>
        <fullName evidence="4">Carboxypeptidase regulatory-like domain-containing protein</fullName>
    </recommendedName>
</protein>